<dbReference type="RefSeq" id="WP_275117112.1">
    <property type="nucleotide sequence ID" value="NZ_JAOTPO010000002.1"/>
</dbReference>
<name>A0ABT5VAI5_9BACI</name>
<dbReference type="Proteomes" id="UP001148125">
    <property type="component" value="Unassembled WGS sequence"/>
</dbReference>
<protein>
    <submittedName>
        <fullName evidence="1">YrzI family small protein</fullName>
    </submittedName>
</protein>
<comment type="caution">
    <text evidence="1">The sequence shown here is derived from an EMBL/GenBank/DDBJ whole genome shotgun (WGS) entry which is preliminary data.</text>
</comment>
<accession>A0ABT5VAI5</accession>
<dbReference type="EMBL" id="JAOTPO010000002">
    <property type="protein sequence ID" value="MDE5412481.1"/>
    <property type="molecule type" value="Genomic_DNA"/>
</dbReference>
<gene>
    <name evidence="1" type="ORF">N7Z68_03725</name>
</gene>
<organism evidence="1 2">
    <name type="scientific">Alkalihalobacterium chitinilyticum</name>
    <dbReference type="NCBI Taxonomy" id="2980103"/>
    <lineage>
        <taxon>Bacteria</taxon>
        <taxon>Bacillati</taxon>
        <taxon>Bacillota</taxon>
        <taxon>Bacilli</taxon>
        <taxon>Bacillales</taxon>
        <taxon>Bacillaceae</taxon>
        <taxon>Alkalihalobacterium</taxon>
    </lineage>
</organism>
<proteinExistence type="predicted"/>
<dbReference type="InterPro" id="IPR012655">
    <property type="entry name" value="YrzI"/>
</dbReference>
<evidence type="ECO:0000313" key="2">
    <source>
        <dbReference type="Proteomes" id="UP001148125"/>
    </source>
</evidence>
<sequence length="49" mass="6263">MTIQFLFFTITITKRKQAGRDIEKYYKREKSEKRMQDTIDRYRHMRQYL</sequence>
<dbReference type="Pfam" id="PF09501">
    <property type="entry name" value="Bac_small_YrzI"/>
    <property type="match status" value="1"/>
</dbReference>
<evidence type="ECO:0000313" key="1">
    <source>
        <dbReference type="EMBL" id="MDE5412481.1"/>
    </source>
</evidence>
<keyword evidence="2" id="KW-1185">Reference proteome</keyword>
<reference evidence="1" key="1">
    <citation type="submission" date="2024-05" db="EMBL/GenBank/DDBJ databases">
        <title>Alkalihalobacillus sp. strain MEB203 novel alkaliphilic bacterium from Lonar Lake, India.</title>
        <authorList>
            <person name="Joshi A."/>
            <person name="Thite S."/>
            <person name="Mengade P."/>
        </authorList>
    </citation>
    <scope>NUCLEOTIDE SEQUENCE</scope>
    <source>
        <strain evidence="1">MEB 203</strain>
    </source>
</reference>